<feature type="domain" description="2-oxoacid dehydrogenase acyltransferase catalytic" evidence="1">
    <location>
        <begin position="4"/>
        <end position="54"/>
    </location>
</feature>
<evidence type="ECO:0000259" key="1">
    <source>
        <dbReference type="Pfam" id="PF00198"/>
    </source>
</evidence>
<keyword evidence="3" id="KW-1185">Reference proteome</keyword>
<reference evidence="2 3" key="1">
    <citation type="submission" date="2020-02" db="EMBL/GenBank/DDBJ databases">
        <authorList>
            <person name="Ma Q."/>
            <person name="Huang Y."/>
            <person name="Song X."/>
            <person name="Pei D."/>
        </authorList>
    </citation>
    <scope>NUCLEOTIDE SEQUENCE [LARGE SCALE GENOMIC DNA]</scope>
    <source>
        <strain evidence="2">Sxm20200214</strain>
        <tissue evidence="2">Leaf</tissue>
    </source>
</reference>
<protein>
    <recommendedName>
        <fullName evidence="1">2-oxoacid dehydrogenase acyltransferase catalytic domain-containing protein</fullName>
    </recommendedName>
</protein>
<proteinExistence type="predicted"/>
<evidence type="ECO:0000313" key="3">
    <source>
        <dbReference type="Proteomes" id="UP000886595"/>
    </source>
</evidence>
<name>A0A8X8AXU8_BRACI</name>
<accession>A0A8X8AXU8</accession>
<sequence>MAVGASGPTVVATKDGPIGMMQVNVSADHRVIYGANLAQFLQTLASIIEDPKDLTF</sequence>
<evidence type="ECO:0000313" key="2">
    <source>
        <dbReference type="EMBL" id="KAG2314752.1"/>
    </source>
</evidence>
<dbReference type="InterPro" id="IPR023213">
    <property type="entry name" value="CAT-like_dom_sf"/>
</dbReference>
<dbReference type="Pfam" id="PF00198">
    <property type="entry name" value="2-oxoacid_dh"/>
    <property type="match status" value="1"/>
</dbReference>
<gene>
    <name evidence="2" type="ORF">Bca52824_017874</name>
</gene>
<dbReference type="EMBL" id="JAAMPC010000004">
    <property type="protein sequence ID" value="KAG2314752.1"/>
    <property type="molecule type" value="Genomic_DNA"/>
</dbReference>
<dbReference type="SUPFAM" id="SSF52777">
    <property type="entry name" value="CoA-dependent acyltransferases"/>
    <property type="match status" value="1"/>
</dbReference>
<dbReference type="InterPro" id="IPR001078">
    <property type="entry name" value="2-oxoacid_DH_actylTfrase"/>
</dbReference>
<dbReference type="OrthoDB" id="1532488at2759"/>
<dbReference type="Gene3D" id="3.30.559.10">
    <property type="entry name" value="Chloramphenicol acetyltransferase-like domain"/>
    <property type="match status" value="1"/>
</dbReference>
<dbReference type="Proteomes" id="UP000886595">
    <property type="component" value="Unassembled WGS sequence"/>
</dbReference>
<comment type="caution">
    <text evidence="2">The sequence shown here is derived from an EMBL/GenBank/DDBJ whole genome shotgun (WGS) entry which is preliminary data.</text>
</comment>
<organism evidence="2 3">
    <name type="scientific">Brassica carinata</name>
    <name type="common">Ethiopian mustard</name>
    <name type="synonym">Abyssinian cabbage</name>
    <dbReference type="NCBI Taxonomy" id="52824"/>
    <lineage>
        <taxon>Eukaryota</taxon>
        <taxon>Viridiplantae</taxon>
        <taxon>Streptophyta</taxon>
        <taxon>Embryophyta</taxon>
        <taxon>Tracheophyta</taxon>
        <taxon>Spermatophyta</taxon>
        <taxon>Magnoliopsida</taxon>
        <taxon>eudicotyledons</taxon>
        <taxon>Gunneridae</taxon>
        <taxon>Pentapetalae</taxon>
        <taxon>rosids</taxon>
        <taxon>malvids</taxon>
        <taxon>Brassicales</taxon>
        <taxon>Brassicaceae</taxon>
        <taxon>Brassiceae</taxon>
        <taxon>Brassica</taxon>
    </lineage>
</organism>
<dbReference type="AlphaFoldDB" id="A0A8X8AXU8"/>
<dbReference type="GO" id="GO:0016746">
    <property type="term" value="F:acyltransferase activity"/>
    <property type="evidence" value="ECO:0007669"/>
    <property type="project" value="InterPro"/>
</dbReference>